<keyword evidence="3" id="KW-1185">Reference proteome</keyword>
<accession>A0A9P9ALU9</accession>
<organism evidence="2 3">
    <name type="scientific">Thelonectria olida</name>
    <dbReference type="NCBI Taxonomy" id="1576542"/>
    <lineage>
        <taxon>Eukaryota</taxon>
        <taxon>Fungi</taxon>
        <taxon>Dikarya</taxon>
        <taxon>Ascomycota</taxon>
        <taxon>Pezizomycotina</taxon>
        <taxon>Sordariomycetes</taxon>
        <taxon>Hypocreomycetidae</taxon>
        <taxon>Hypocreales</taxon>
        <taxon>Nectriaceae</taxon>
        <taxon>Thelonectria</taxon>
    </lineage>
</organism>
<keyword evidence="1" id="KW-0472">Membrane</keyword>
<protein>
    <submittedName>
        <fullName evidence="2">Uncharacterized protein</fullName>
    </submittedName>
</protein>
<evidence type="ECO:0000313" key="2">
    <source>
        <dbReference type="EMBL" id="KAH6885300.1"/>
    </source>
</evidence>
<reference evidence="2 3" key="1">
    <citation type="journal article" date="2021" name="Nat. Commun.">
        <title>Genetic determinants of endophytism in the Arabidopsis root mycobiome.</title>
        <authorList>
            <person name="Mesny F."/>
            <person name="Miyauchi S."/>
            <person name="Thiergart T."/>
            <person name="Pickel B."/>
            <person name="Atanasova L."/>
            <person name="Karlsson M."/>
            <person name="Huettel B."/>
            <person name="Barry K.W."/>
            <person name="Haridas S."/>
            <person name="Chen C."/>
            <person name="Bauer D."/>
            <person name="Andreopoulos W."/>
            <person name="Pangilinan J."/>
            <person name="LaButti K."/>
            <person name="Riley R."/>
            <person name="Lipzen A."/>
            <person name="Clum A."/>
            <person name="Drula E."/>
            <person name="Henrissat B."/>
            <person name="Kohler A."/>
            <person name="Grigoriev I.V."/>
            <person name="Martin F.M."/>
            <person name="Hacquard S."/>
        </authorList>
    </citation>
    <scope>NUCLEOTIDE SEQUENCE [LARGE SCALE GENOMIC DNA]</scope>
    <source>
        <strain evidence="2 3">MPI-CAGE-CH-0241</strain>
    </source>
</reference>
<gene>
    <name evidence="2" type="ORF">B0T10DRAFT_92502</name>
</gene>
<dbReference type="AlphaFoldDB" id="A0A9P9ALU9"/>
<feature type="transmembrane region" description="Helical" evidence="1">
    <location>
        <begin position="20"/>
        <end position="43"/>
    </location>
</feature>
<keyword evidence="1" id="KW-1133">Transmembrane helix</keyword>
<name>A0A9P9ALU9_9HYPO</name>
<proteinExistence type="predicted"/>
<keyword evidence="1" id="KW-0812">Transmembrane</keyword>
<dbReference type="EMBL" id="JAGPYM010000018">
    <property type="protein sequence ID" value="KAH6885300.1"/>
    <property type="molecule type" value="Genomic_DNA"/>
</dbReference>
<evidence type="ECO:0000256" key="1">
    <source>
        <dbReference type="SAM" id="Phobius"/>
    </source>
</evidence>
<comment type="caution">
    <text evidence="2">The sequence shown here is derived from an EMBL/GenBank/DDBJ whole genome shotgun (WGS) entry which is preliminary data.</text>
</comment>
<evidence type="ECO:0000313" key="3">
    <source>
        <dbReference type="Proteomes" id="UP000777438"/>
    </source>
</evidence>
<dbReference type="Proteomes" id="UP000777438">
    <property type="component" value="Unassembled WGS sequence"/>
</dbReference>
<sequence>MIRGGQASNRQMKRRRDSDFGAHLFTSRYLVQGPCFFCPWLLFKSLCCFSFHASMVHVRKFKWSGTKLISAASNKGCFVCWRGRGTVMASLAALCQYESYPLLPFQWTLSGLSVEDSRVDKRSDHGGFVWALELGQGVIWACDRHDGGDMTAGDELCFMVLMSVVAGKDARWGHEMKEMSDRQR</sequence>